<evidence type="ECO:0000313" key="7">
    <source>
        <dbReference type="Proteomes" id="UP000188268"/>
    </source>
</evidence>
<protein>
    <submittedName>
        <fullName evidence="6">Timeless protein</fullName>
    </submittedName>
</protein>
<feature type="region of interest" description="Disordered" evidence="4">
    <location>
        <begin position="1029"/>
        <end position="1055"/>
    </location>
</feature>
<evidence type="ECO:0000313" key="6">
    <source>
        <dbReference type="EMBL" id="OMO53292.1"/>
    </source>
</evidence>
<sequence>MGSKIDMEGLSGICANLGILEEDEITKQMVYTKDDHCLDALKDLLRFLRRDDPQTRDVFKQVCRWNIVSKNLIPIIEYCQNDRMLVLNAVKILVFLSMPVEPSSTDIPQQIEYLWNMKFSLTNSDAVAVIVSLLEGPLENLEYEVFTEDDWKLVQLVVTLFRNFLAIQEFSLLQKAGQFLSLRDRFLELLFRENVMDLIIVITQQIGGSCGYLRQDNLLLLETFHYIFMGQDPELISKAHLKGSKDGSTAVYKGKPGSTSANALLKSHKGHGISTQKIVRGHGLLPSTRNSILELLHDFVNQFLSGGYNVLMKSIREDIEKEHHAIQKVDIMVFFKVAEFVTSFQYHKFLASKSPIENTSEASADKYADSTFFNGDICGPIAASMNESMFQLVFSRWCDAFEGLKQTNDYKFLSAASSLMKNMIRLLDLVLNLYPEDSKEPRTARILLYKLFYDQTDQGMTHFLLNSIKMFNYHKQPKSDLADLVEMMHIVMQLMENLQAHGSLRVSKKSRKGRKKKAVSDNVTESEQFGVNAAALDVVGTSDCNEPEKFMSEKESPMKGTSDKIEYTGTPLSVELGTSETKMGCAGDLPQVDNNTSHQAEDDLCCSVDDSYGDEQPPSVNEVDFKVSTLISAFANCSIIQNLCWLLKFYRSNSINTNHYIIGMLRKITDDLELAPMLYQLSLLTTFYDIMVEQKSSPSEDHREVVDFVTSLVKNMLKKMKKQPLLFIEILFWKTRRECHYINVEYLLHELGHWKKGIRNQDTIPGDGEVGSSQPSAWAGRSIADALGDDEADVVISHELGNQNGENSMESESEKIYVRKRKLVLNDEMETKLRELYDKFKDYPNCSRLIAESLDPDGGISPAQVSNKLKQLGLKIAPRKRIRADVRSFNAGADQEGGESALCDSNDLDGSSQRQPLNTRKRVCAFSKDQEAMIKNLFEQFKDHRRCSYMIATALDADNMFTAAQVSRKLKQLGLRIPQQKRSDGKAHLRDEQLNDLSAHESHDSEDETLISFRNRNKDKERLFNRELAEQNAEGNISDDNDDEPLSSILKHSQA</sequence>
<keyword evidence="2" id="KW-0539">Nucleus</keyword>
<dbReference type="GO" id="GO:0006281">
    <property type="term" value="P:DNA repair"/>
    <property type="evidence" value="ECO:0007669"/>
    <property type="project" value="TreeGrafter"/>
</dbReference>
<dbReference type="PANTHER" id="PTHR22940">
    <property type="entry name" value="TIMEOUT/TIMELESS-2"/>
    <property type="match status" value="1"/>
</dbReference>
<evidence type="ECO:0000256" key="3">
    <source>
        <dbReference type="ARBA" id="ARBA00023306"/>
    </source>
</evidence>
<dbReference type="STRING" id="210143.A0A1R3G5D8"/>
<reference evidence="6 7" key="1">
    <citation type="submission" date="2013-09" db="EMBL/GenBank/DDBJ databases">
        <title>Corchorus capsularis genome sequencing.</title>
        <authorList>
            <person name="Alam M."/>
            <person name="Haque M.S."/>
            <person name="Islam M.S."/>
            <person name="Emdad E.M."/>
            <person name="Islam M.M."/>
            <person name="Ahmed B."/>
            <person name="Halim A."/>
            <person name="Hossen Q.M.M."/>
            <person name="Hossain M.Z."/>
            <person name="Ahmed R."/>
            <person name="Khan M.M."/>
            <person name="Islam R."/>
            <person name="Rashid M.M."/>
            <person name="Khan S.A."/>
            <person name="Rahman M.S."/>
            <person name="Alam M."/>
        </authorList>
    </citation>
    <scope>NUCLEOTIDE SEQUENCE [LARGE SCALE GENOMIC DNA]</scope>
    <source>
        <strain evidence="7">cv. CVL-1</strain>
        <tissue evidence="6">Whole seedling</tissue>
    </source>
</reference>
<dbReference type="Gramene" id="OMO53292">
    <property type="protein sequence ID" value="OMO53292"/>
    <property type="gene ID" value="CCACVL1_28747"/>
</dbReference>
<feature type="region of interest" description="Disordered" evidence="4">
    <location>
        <begin position="893"/>
        <end position="914"/>
    </location>
</feature>
<dbReference type="Proteomes" id="UP000188268">
    <property type="component" value="Unassembled WGS sequence"/>
</dbReference>
<feature type="domain" description="Timeless N-terminal" evidence="5">
    <location>
        <begin position="30"/>
        <end position="250"/>
    </location>
</feature>
<keyword evidence="3" id="KW-0131">Cell cycle</keyword>
<proteinExistence type="predicted"/>
<comment type="subcellular location">
    <subcellularLocation>
        <location evidence="1">Nucleus</location>
    </subcellularLocation>
</comment>
<dbReference type="InterPro" id="IPR044998">
    <property type="entry name" value="Timeless"/>
</dbReference>
<dbReference type="GO" id="GO:0043111">
    <property type="term" value="P:replication fork arrest"/>
    <property type="evidence" value="ECO:0007669"/>
    <property type="project" value="TreeGrafter"/>
</dbReference>
<dbReference type="OMA" id="LTRNVAM"/>
<dbReference type="GO" id="GO:0000076">
    <property type="term" value="P:DNA replication checkpoint signaling"/>
    <property type="evidence" value="ECO:0007669"/>
    <property type="project" value="TreeGrafter"/>
</dbReference>
<dbReference type="GO" id="GO:0003677">
    <property type="term" value="F:DNA binding"/>
    <property type="evidence" value="ECO:0007669"/>
    <property type="project" value="TreeGrafter"/>
</dbReference>
<dbReference type="AlphaFoldDB" id="A0A1R3G5D8"/>
<evidence type="ECO:0000256" key="1">
    <source>
        <dbReference type="ARBA" id="ARBA00004123"/>
    </source>
</evidence>
<gene>
    <name evidence="6" type="ORF">CCACVL1_28747</name>
</gene>
<dbReference type="GO" id="GO:0031298">
    <property type="term" value="C:replication fork protection complex"/>
    <property type="evidence" value="ECO:0007669"/>
    <property type="project" value="TreeGrafter"/>
</dbReference>
<dbReference type="PANTHER" id="PTHR22940:SF4">
    <property type="entry name" value="PROTEIN TIMELESS HOMOLOG"/>
    <property type="match status" value="1"/>
</dbReference>
<evidence type="ECO:0000256" key="4">
    <source>
        <dbReference type="SAM" id="MobiDB-lite"/>
    </source>
</evidence>
<dbReference type="InterPro" id="IPR006906">
    <property type="entry name" value="Timeless_N"/>
</dbReference>
<accession>A0A1R3G5D8</accession>
<organism evidence="6 7">
    <name type="scientific">Corchorus capsularis</name>
    <name type="common">Jute</name>
    <dbReference type="NCBI Taxonomy" id="210143"/>
    <lineage>
        <taxon>Eukaryota</taxon>
        <taxon>Viridiplantae</taxon>
        <taxon>Streptophyta</taxon>
        <taxon>Embryophyta</taxon>
        <taxon>Tracheophyta</taxon>
        <taxon>Spermatophyta</taxon>
        <taxon>Magnoliopsida</taxon>
        <taxon>eudicotyledons</taxon>
        <taxon>Gunneridae</taxon>
        <taxon>Pentapetalae</taxon>
        <taxon>rosids</taxon>
        <taxon>malvids</taxon>
        <taxon>Malvales</taxon>
        <taxon>Malvaceae</taxon>
        <taxon>Grewioideae</taxon>
        <taxon>Apeibeae</taxon>
        <taxon>Corchorus</taxon>
    </lineage>
</organism>
<evidence type="ECO:0000259" key="5">
    <source>
        <dbReference type="Pfam" id="PF04821"/>
    </source>
</evidence>
<name>A0A1R3G5D8_COCAP</name>
<evidence type="ECO:0000256" key="2">
    <source>
        <dbReference type="ARBA" id="ARBA00023242"/>
    </source>
</evidence>
<dbReference type="OrthoDB" id="310853at2759"/>
<dbReference type="EMBL" id="AWWV01015227">
    <property type="protein sequence ID" value="OMO53292.1"/>
    <property type="molecule type" value="Genomic_DNA"/>
</dbReference>
<keyword evidence="7" id="KW-1185">Reference proteome</keyword>
<dbReference type="Pfam" id="PF04821">
    <property type="entry name" value="TIMELESS"/>
    <property type="match status" value="1"/>
</dbReference>
<comment type="caution">
    <text evidence="6">The sequence shown here is derived from an EMBL/GenBank/DDBJ whole genome shotgun (WGS) entry which is preliminary data.</text>
</comment>